<evidence type="ECO:0000256" key="1">
    <source>
        <dbReference type="SAM" id="SignalP"/>
    </source>
</evidence>
<gene>
    <name evidence="2" type="ORF">LshimejAT787_0803950</name>
</gene>
<evidence type="ECO:0000313" key="2">
    <source>
        <dbReference type="EMBL" id="GLB40524.1"/>
    </source>
</evidence>
<protein>
    <submittedName>
        <fullName evidence="2">Uncharacterized protein</fullName>
    </submittedName>
</protein>
<name>A0A9P3UMK6_LYOSH</name>
<keyword evidence="1" id="KW-0732">Signal</keyword>
<comment type="caution">
    <text evidence="2">The sequence shown here is derived from an EMBL/GenBank/DDBJ whole genome shotgun (WGS) entry which is preliminary data.</text>
</comment>
<feature type="signal peptide" evidence="1">
    <location>
        <begin position="1"/>
        <end position="16"/>
    </location>
</feature>
<organism evidence="2 3">
    <name type="scientific">Lyophyllum shimeji</name>
    <name type="common">Hon-shimeji</name>
    <name type="synonym">Tricholoma shimeji</name>
    <dbReference type="NCBI Taxonomy" id="47721"/>
    <lineage>
        <taxon>Eukaryota</taxon>
        <taxon>Fungi</taxon>
        <taxon>Dikarya</taxon>
        <taxon>Basidiomycota</taxon>
        <taxon>Agaricomycotina</taxon>
        <taxon>Agaricomycetes</taxon>
        <taxon>Agaricomycetidae</taxon>
        <taxon>Agaricales</taxon>
        <taxon>Tricholomatineae</taxon>
        <taxon>Lyophyllaceae</taxon>
        <taxon>Lyophyllum</taxon>
    </lineage>
</organism>
<proteinExistence type="predicted"/>
<keyword evidence="3" id="KW-1185">Reference proteome</keyword>
<evidence type="ECO:0000313" key="3">
    <source>
        <dbReference type="Proteomes" id="UP001063166"/>
    </source>
</evidence>
<dbReference type="Proteomes" id="UP001063166">
    <property type="component" value="Unassembled WGS sequence"/>
</dbReference>
<dbReference type="PANTHER" id="PTHR34862:SF1">
    <property type="entry name" value="SPARK DOMAIN-CONTAINING PROTEIN"/>
    <property type="match status" value="1"/>
</dbReference>
<dbReference type="OrthoDB" id="2536450at2759"/>
<accession>A0A9P3UMK6</accession>
<sequence length="291" mass="29772">MFCALILVALAGYVSAQLSAGCKTALLAISANPDAAACLTPNALLPALSGAQNTTLLSTIDTWVTNMCSASPCSDSTISAVVKNVTTGCAGDASVSSALLENIHSAQYVYPTVRKIMCLKDSGKNCITKTLSNVQAFMANGGNKPLTNLSDSNFGALIASAGSFVGKLESNAKSPPSVKPRRFVRFGVRSTNQTQTVPTPAPQPTSSLPSNMTCTTCIKSMAQIINDDFPGSVDSMFPGLAELCSLNLTNTTKTPTTAASVHNSASGSASGAYFGAFTGALVMTVFAVSLG</sequence>
<dbReference type="EMBL" id="BRPK01000008">
    <property type="protein sequence ID" value="GLB40524.1"/>
    <property type="molecule type" value="Genomic_DNA"/>
</dbReference>
<feature type="chain" id="PRO_5040458301" evidence="1">
    <location>
        <begin position="17"/>
        <end position="291"/>
    </location>
</feature>
<reference evidence="2" key="1">
    <citation type="submission" date="2022-07" db="EMBL/GenBank/DDBJ databases">
        <title>The genome of Lyophyllum shimeji provides insight into the initial evolution of ectomycorrhizal fungal genome.</title>
        <authorList>
            <person name="Kobayashi Y."/>
            <person name="Shibata T."/>
            <person name="Hirakawa H."/>
            <person name="Shigenobu S."/>
            <person name="Nishiyama T."/>
            <person name="Yamada A."/>
            <person name="Hasebe M."/>
            <person name="Kawaguchi M."/>
        </authorList>
    </citation>
    <scope>NUCLEOTIDE SEQUENCE</scope>
    <source>
        <strain evidence="2">AT787</strain>
    </source>
</reference>
<dbReference type="AlphaFoldDB" id="A0A9P3UMK6"/>
<dbReference type="PANTHER" id="PTHR34862">
    <property type="entry name" value="SPARK DOMAIN-CONTAINING PROTEIN"/>
    <property type="match status" value="1"/>
</dbReference>